<dbReference type="EMBL" id="FQUO01000004">
    <property type="protein sequence ID" value="SHF01786.1"/>
    <property type="molecule type" value="Genomic_DNA"/>
</dbReference>
<accession>A0A1M4Y842</accession>
<dbReference type="Proteomes" id="UP000184368">
    <property type="component" value="Unassembled WGS sequence"/>
</dbReference>
<evidence type="ECO:0000313" key="1">
    <source>
        <dbReference type="EMBL" id="SHF01786.1"/>
    </source>
</evidence>
<sequence length="33" mass="3496">MAHAEMGGFPANRVAQNRKVISPATAETKVTIV</sequence>
<reference evidence="1 2" key="1">
    <citation type="submission" date="2016-11" db="EMBL/GenBank/DDBJ databases">
        <authorList>
            <person name="Jaros S."/>
            <person name="Januszkiewicz K."/>
            <person name="Wedrychowicz H."/>
        </authorList>
    </citation>
    <scope>NUCLEOTIDE SEQUENCE [LARGE SCALE GENOMIC DNA]</scope>
    <source>
        <strain evidence="1 2">DSM 26897</strain>
    </source>
</reference>
<dbReference type="AlphaFoldDB" id="A0A1M4Y842"/>
<protein>
    <submittedName>
        <fullName evidence="1">Uncharacterized protein</fullName>
    </submittedName>
</protein>
<organism evidence="1 2">
    <name type="scientific">Cnuella takakiae</name>
    <dbReference type="NCBI Taxonomy" id="1302690"/>
    <lineage>
        <taxon>Bacteria</taxon>
        <taxon>Pseudomonadati</taxon>
        <taxon>Bacteroidota</taxon>
        <taxon>Chitinophagia</taxon>
        <taxon>Chitinophagales</taxon>
        <taxon>Chitinophagaceae</taxon>
        <taxon>Cnuella</taxon>
    </lineage>
</organism>
<keyword evidence="2" id="KW-1185">Reference proteome</keyword>
<gene>
    <name evidence="1" type="ORF">SAMN05444008_104185</name>
</gene>
<proteinExistence type="predicted"/>
<evidence type="ECO:0000313" key="2">
    <source>
        <dbReference type="Proteomes" id="UP000184368"/>
    </source>
</evidence>
<name>A0A1M4Y842_9BACT</name>